<dbReference type="PANTHER" id="PTHR37422">
    <property type="entry name" value="TEICHURONIC ACID BIOSYNTHESIS PROTEIN TUAE"/>
    <property type="match status" value="1"/>
</dbReference>
<feature type="transmembrane region" description="Helical" evidence="5">
    <location>
        <begin position="371"/>
        <end position="392"/>
    </location>
</feature>
<feature type="transmembrane region" description="Helical" evidence="5">
    <location>
        <begin position="135"/>
        <end position="156"/>
    </location>
</feature>
<dbReference type="RefSeq" id="WP_062158790.1">
    <property type="nucleotide sequence ID" value="NZ_DF967971.1"/>
</dbReference>
<keyword evidence="3 5" id="KW-1133">Transmembrane helix</keyword>
<proteinExistence type="predicted"/>
<feature type="transmembrane region" description="Helical" evidence="5">
    <location>
        <begin position="337"/>
        <end position="359"/>
    </location>
</feature>
<dbReference type="InterPro" id="IPR051533">
    <property type="entry name" value="WaaL-like"/>
</dbReference>
<keyword evidence="2 5" id="KW-0812">Transmembrane</keyword>
<dbReference type="AlphaFoldDB" id="A0A0P6XBE9"/>
<feature type="transmembrane region" description="Helical" evidence="5">
    <location>
        <begin position="78"/>
        <end position="98"/>
    </location>
</feature>
<dbReference type="PANTHER" id="PTHR37422:SF17">
    <property type="entry name" value="O-ANTIGEN LIGASE"/>
    <property type="match status" value="1"/>
</dbReference>
<feature type="transmembrane region" description="Helical" evidence="5">
    <location>
        <begin position="51"/>
        <end position="71"/>
    </location>
</feature>
<dbReference type="InterPro" id="IPR007016">
    <property type="entry name" value="O-antigen_ligase-rel_domated"/>
</dbReference>
<accession>A0A0P6XBE9</accession>
<dbReference type="EMBL" id="LGHJ01000009">
    <property type="protein sequence ID" value="KPL77608.1"/>
    <property type="molecule type" value="Genomic_DNA"/>
</dbReference>
<evidence type="ECO:0000256" key="1">
    <source>
        <dbReference type="ARBA" id="ARBA00004141"/>
    </source>
</evidence>
<evidence type="ECO:0000256" key="2">
    <source>
        <dbReference type="ARBA" id="ARBA00022692"/>
    </source>
</evidence>
<dbReference type="STRING" id="360411.AC812_03515"/>
<comment type="caution">
    <text evidence="7">The sequence shown here is derived from an EMBL/GenBank/DDBJ whole genome shotgun (WGS) entry which is preliminary data.</text>
</comment>
<evidence type="ECO:0000313" key="7">
    <source>
        <dbReference type="EMBL" id="KPL77608.1"/>
    </source>
</evidence>
<dbReference type="Proteomes" id="UP000050514">
    <property type="component" value="Unassembled WGS sequence"/>
</dbReference>
<protein>
    <recommendedName>
        <fullName evidence="6">O-antigen ligase-related domain-containing protein</fullName>
    </recommendedName>
</protein>
<evidence type="ECO:0000313" key="8">
    <source>
        <dbReference type="Proteomes" id="UP000050514"/>
    </source>
</evidence>
<dbReference type="OrthoDB" id="4391260at2"/>
<evidence type="ECO:0000259" key="6">
    <source>
        <dbReference type="Pfam" id="PF04932"/>
    </source>
</evidence>
<feature type="transmembrane region" description="Helical" evidence="5">
    <location>
        <begin position="199"/>
        <end position="216"/>
    </location>
</feature>
<evidence type="ECO:0000256" key="4">
    <source>
        <dbReference type="ARBA" id="ARBA00023136"/>
    </source>
</evidence>
<reference evidence="7 8" key="1">
    <citation type="submission" date="2015-07" db="EMBL/GenBank/DDBJ databases">
        <title>Draft genome of Bellilinea caldifistulae DSM 17877.</title>
        <authorList>
            <person name="Hemp J."/>
            <person name="Ward L.M."/>
            <person name="Pace L.A."/>
            <person name="Fischer W.W."/>
        </authorList>
    </citation>
    <scope>NUCLEOTIDE SEQUENCE [LARGE SCALE GENOMIC DNA]</scope>
    <source>
        <strain evidence="7 8">GOMI-1</strain>
    </source>
</reference>
<keyword evidence="8" id="KW-1185">Reference proteome</keyword>
<evidence type="ECO:0000256" key="5">
    <source>
        <dbReference type="SAM" id="Phobius"/>
    </source>
</evidence>
<feature type="transmembrane region" description="Helical" evidence="5">
    <location>
        <begin position="248"/>
        <end position="268"/>
    </location>
</feature>
<name>A0A0P6XBE9_9CHLR</name>
<feature type="transmembrane region" description="Helical" evidence="5">
    <location>
        <begin position="222"/>
        <end position="241"/>
    </location>
</feature>
<feature type="transmembrane region" description="Helical" evidence="5">
    <location>
        <begin position="176"/>
        <end position="192"/>
    </location>
</feature>
<feature type="domain" description="O-antigen ligase-related" evidence="6">
    <location>
        <begin position="207"/>
        <end position="349"/>
    </location>
</feature>
<feature type="transmembrane region" description="Helical" evidence="5">
    <location>
        <begin position="15"/>
        <end position="36"/>
    </location>
</feature>
<dbReference type="Pfam" id="PF04932">
    <property type="entry name" value="Wzy_C"/>
    <property type="match status" value="1"/>
</dbReference>
<gene>
    <name evidence="7" type="ORF">AC812_03515</name>
</gene>
<feature type="transmembrane region" description="Helical" evidence="5">
    <location>
        <begin position="110"/>
        <end position="128"/>
    </location>
</feature>
<sequence length="424" mass="49684">MKVKIQYKRNKIPKLIEYVFHFVLISFLSGAFYALWREKQGFLIDPIEGDPYSRIVLAIGYILSFLYLIFFPKRSLRYAIKAPLLWLLILWGVISVFWSDLPSLTLRRSIAIILTTLYGLVLVVRFDLKEMLHLLGYSVWFFLMISFLLVVLFPDWGTTTYGHEVAWRGVFQHKNRLGNISALGLLLFLFLWREDQKIGRAIWSIGIGLAILMVIGSQSFTGIVLALLMFVGFLILTLLLKSHRDWQLLYPLFLVVGGFGLYLIGFYFEEVLLAFGRDITFTGRLPLWKALIQAGMQNFWIGFGYRSFWRGWDWPSAEIWEQITWLPNQAHNGYIEIWLDLGVIGLVLMLLILIGLFIRSIIYFNKTRYESILWVLLSLFLIFLSFSESVLMRPNDVYWVLMVYLSLNRYNQYDQSRLERSASF</sequence>
<evidence type="ECO:0000256" key="3">
    <source>
        <dbReference type="ARBA" id="ARBA00022989"/>
    </source>
</evidence>
<comment type="subcellular location">
    <subcellularLocation>
        <location evidence="1">Membrane</location>
        <topology evidence="1">Multi-pass membrane protein</topology>
    </subcellularLocation>
</comment>
<dbReference type="GO" id="GO:0016020">
    <property type="term" value="C:membrane"/>
    <property type="evidence" value="ECO:0007669"/>
    <property type="project" value="UniProtKB-SubCell"/>
</dbReference>
<organism evidence="7 8">
    <name type="scientific">Bellilinea caldifistulae</name>
    <dbReference type="NCBI Taxonomy" id="360411"/>
    <lineage>
        <taxon>Bacteria</taxon>
        <taxon>Bacillati</taxon>
        <taxon>Chloroflexota</taxon>
        <taxon>Anaerolineae</taxon>
        <taxon>Anaerolineales</taxon>
        <taxon>Anaerolineaceae</taxon>
        <taxon>Bellilinea</taxon>
    </lineage>
</organism>
<keyword evidence="4 5" id="KW-0472">Membrane</keyword>